<reference evidence="17 18" key="1">
    <citation type="journal article" date="2015" name="Nature">
        <title>rRNA introns, odd ribosomes, and small enigmatic genomes across a large radiation of phyla.</title>
        <authorList>
            <person name="Brown C.T."/>
            <person name="Hug L.A."/>
            <person name="Thomas B.C."/>
            <person name="Sharon I."/>
            <person name="Castelle C.J."/>
            <person name="Singh A."/>
            <person name="Wilkins M.J."/>
            <person name="Williams K.H."/>
            <person name="Banfield J.F."/>
        </authorList>
    </citation>
    <scope>NUCLEOTIDE SEQUENCE [LARGE SCALE GENOMIC DNA]</scope>
</reference>
<dbReference type="Gene3D" id="3.90.580.10">
    <property type="entry name" value="Zinc finger, CHC2-type domain"/>
    <property type="match status" value="1"/>
</dbReference>
<dbReference type="InterPro" id="IPR006295">
    <property type="entry name" value="DNA_primase_DnaG"/>
</dbReference>
<dbReference type="Pfam" id="PF08275">
    <property type="entry name" value="DNAG_N"/>
    <property type="match status" value="1"/>
</dbReference>
<dbReference type="Gene3D" id="3.40.1360.10">
    <property type="match status" value="1"/>
</dbReference>
<comment type="caution">
    <text evidence="12">Lacks conserved residue(s) required for the propagation of feature annotation.</text>
</comment>
<evidence type="ECO:0000313" key="18">
    <source>
        <dbReference type="Proteomes" id="UP000034961"/>
    </source>
</evidence>
<feature type="region of interest" description="Disordered" evidence="15">
    <location>
        <begin position="424"/>
        <end position="447"/>
    </location>
</feature>
<dbReference type="Pfam" id="PF13155">
    <property type="entry name" value="Toprim_2"/>
    <property type="match status" value="1"/>
</dbReference>
<dbReference type="InterPro" id="IPR050219">
    <property type="entry name" value="DnaG_primase"/>
</dbReference>
<dbReference type="PANTHER" id="PTHR30313:SF2">
    <property type="entry name" value="DNA PRIMASE"/>
    <property type="match status" value="1"/>
</dbReference>
<evidence type="ECO:0000259" key="16">
    <source>
        <dbReference type="PROSITE" id="PS50880"/>
    </source>
</evidence>
<evidence type="ECO:0000256" key="6">
    <source>
        <dbReference type="ARBA" id="ARBA00022723"/>
    </source>
</evidence>
<dbReference type="FunFam" id="3.90.580.10:FF:000001">
    <property type="entry name" value="DNA primase"/>
    <property type="match status" value="1"/>
</dbReference>
<dbReference type="PROSITE" id="PS50880">
    <property type="entry name" value="TOPRIM"/>
    <property type="match status" value="1"/>
</dbReference>
<evidence type="ECO:0000256" key="4">
    <source>
        <dbReference type="ARBA" id="ARBA00022695"/>
    </source>
</evidence>
<proteinExistence type="inferred from homology"/>
<evidence type="ECO:0000256" key="12">
    <source>
        <dbReference type="HAMAP-Rule" id="MF_00974"/>
    </source>
</evidence>
<evidence type="ECO:0000256" key="13">
    <source>
        <dbReference type="PIRNR" id="PIRNR002811"/>
    </source>
</evidence>
<evidence type="ECO:0000256" key="9">
    <source>
        <dbReference type="ARBA" id="ARBA00022842"/>
    </source>
</evidence>
<keyword evidence="4 12" id="KW-0548">Nucleotidyltransferase</keyword>
<dbReference type="InterPro" id="IPR034151">
    <property type="entry name" value="TOPRIM_DnaG_bac"/>
</dbReference>
<evidence type="ECO:0000256" key="7">
    <source>
        <dbReference type="ARBA" id="ARBA00022771"/>
    </source>
</evidence>
<dbReference type="InterPro" id="IPR037068">
    <property type="entry name" value="DNA_primase_core_N_sf"/>
</dbReference>
<keyword evidence="5 12" id="KW-0235">DNA replication</keyword>
<dbReference type="PANTHER" id="PTHR30313">
    <property type="entry name" value="DNA PRIMASE"/>
    <property type="match status" value="1"/>
</dbReference>
<dbReference type="SMART" id="SM00493">
    <property type="entry name" value="TOPRIM"/>
    <property type="match status" value="1"/>
</dbReference>
<dbReference type="Proteomes" id="UP000034961">
    <property type="component" value="Unassembled WGS sequence"/>
</dbReference>
<dbReference type="SUPFAM" id="SSF57783">
    <property type="entry name" value="Zinc beta-ribbon"/>
    <property type="match status" value="1"/>
</dbReference>
<dbReference type="InterPro" id="IPR030846">
    <property type="entry name" value="DnaG_bac"/>
</dbReference>
<dbReference type="GO" id="GO:0000428">
    <property type="term" value="C:DNA-directed RNA polymerase complex"/>
    <property type="evidence" value="ECO:0007669"/>
    <property type="project" value="UniProtKB-KW"/>
</dbReference>
<organism evidence="17 18">
    <name type="scientific">Candidatus Roizmanbacteria bacterium GW2011_GWA1_41_13</name>
    <dbReference type="NCBI Taxonomy" id="1618474"/>
    <lineage>
        <taxon>Bacteria</taxon>
        <taxon>Candidatus Roizmaniibacteriota</taxon>
    </lineage>
</organism>
<evidence type="ECO:0000256" key="3">
    <source>
        <dbReference type="ARBA" id="ARBA00022679"/>
    </source>
</evidence>
<dbReference type="GO" id="GO:0006269">
    <property type="term" value="P:DNA replication, synthesis of primer"/>
    <property type="evidence" value="ECO:0007669"/>
    <property type="project" value="UniProtKB-UniRule"/>
</dbReference>
<feature type="domain" description="Toprim" evidence="16">
    <location>
        <begin position="253"/>
        <end position="334"/>
    </location>
</feature>
<comment type="function">
    <text evidence="12 13">RNA polymerase that catalyzes the synthesis of short RNA molecules used as primers for DNA polymerase during DNA replication.</text>
</comment>
<dbReference type="HAMAP" id="MF_00974">
    <property type="entry name" value="DNA_primase_DnaG"/>
    <property type="match status" value="1"/>
</dbReference>
<keyword evidence="3 12" id="KW-0808">Transferase</keyword>
<dbReference type="GO" id="GO:0003677">
    <property type="term" value="F:DNA binding"/>
    <property type="evidence" value="ECO:0007669"/>
    <property type="project" value="UniProtKB-KW"/>
</dbReference>
<dbReference type="GO" id="GO:0008270">
    <property type="term" value="F:zinc ion binding"/>
    <property type="evidence" value="ECO:0007669"/>
    <property type="project" value="UniProtKB-KW"/>
</dbReference>
<dbReference type="EMBL" id="LCAN01000009">
    <property type="protein sequence ID" value="KKR94289.1"/>
    <property type="molecule type" value="Genomic_DNA"/>
</dbReference>
<keyword evidence="2 12" id="KW-0639">Primosome</keyword>
<evidence type="ECO:0000256" key="8">
    <source>
        <dbReference type="ARBA" id="ARBA00022833"/>
    </source>
</evidence>
<feature type="compositionally biased region" description="Polar residues" evidence="15">
    <location>
        <begin position="430"/>
        <end position="440"/>
    </location>
</feature>
<accession>A0A0G0V017</accession>
<dbReference type="SUPFAM" id="SSF56731">
    <property type="entry name" value="DNA primase core"/>
    <property type="match status" value="1"/>
</dbReference>
<evidence type="ECO:0000256" key="5">
    <source>
        <dbReference type="ARBA" id="ARBA00022705"/>
    </source>
</evidence>
<keyword evidence="1 12" id="KW-0240">DNA-directed RNA polymerase</keyword>
<keyword evidence="7 14" id="KW-0863">Zinc-finger</keyword>
<feature type="zinc finger region" description="CHC2-type" evidence="14">
    <location>
        <begin position="34"/>
        <end position="59"/>
    </location>
</feature>
<evidence type="ECO:0000256" key="2">
    <source>
        <dbReference type="ARBA" id="ARBA00022515"/>
    </source>
</evidence>
<gene>
    <name evidence="12" type="primary">dnaG</name>
    <name evidence="17" type="ORF">UU41_C0009G0035</name>
</gene>
<dbReference type="EC" id="2.7.7.101" evidence="12"/>
<dbReference type="CDD" id="cd03364">
    <property type="entry name" value="TOPRIM_DnaG_primases"/>
    <property type="match status" value="1"/>
</dbReference>
<dbReference type="GO" id="GO:0003899">
    <property type="term" value="F:DNA-directed RNA polymerase activity"/>
    <property type="evidence" value="ECO:0007669"/>
    <property type="project" value="UniProtKB-UniRule"/>
</dbReference>
<evidence type="ECO:0000256" key="10">
    <source>
        <dbReference type="ARBA" id="ARBA00023125"/>
    </source>
</evidence>
<keyword evidence="6 13" id="KW-0479">Metal-binding</keyword>
<dbReference type="AlphaFoldDB" id="A0A0G0V017"/>
<keyword evidence="9" id="KW-0460">Magnesium</keyword>
<dbReference type="PIRSF" id="PIRSF002811">
    <property type="entry name" value="DnaG"/>
    <property type="match status" value="1"/>
</dbReference>
<comment type="caution">
    <text evidence="17">The sequence shown here is derived from an EMBL/GenBank/DDBJ whole genome shotgun (WGS) entry which is preliminary data.</text>
</comment>
<comment type="cofactor">
    <cofactor evidence="13 14">
        <name>Zn(2+)</name>
        <dbReference type="ChEBI" id="CHEBI:29105"/>
    </cofactor>
    <text evidence="13 14">Binds 1 zinc ion per monomer.</text>
</comment>
<evidence type="ECO:0000313" key="17">
    <source>
        <dbReference type="EMBL" id="KKR94289.1"/>
    </source>
</evidence>
<dbReference type="Pfam" id="PF01807">
    <property type="entry name" value="Zn_ribbon_DnaG"/>
    <property type="match status" value="1"/>
</dbReference>
<evidence type="ECO:0000256" key="14">
    <source>
        <dbReference type="PIRSR" id="PIRSR002811-1"/>
    </source>
</evidence>
<dbReference type="InterPro" id="IPR036977">
    <property type="entry name" value="DNA_primase_Znf_CHC2"/>
</dbReference>
<evidence type="ECO:0000256" key="11">
    <source>
        <dbReference type="ARBA" id="ARBA00023163"/>
    </source>
</evidence>
<dbReference type="GO" id="GO:0005737">
    <property type="term" value="C:cytoplasm"/>
    <property type="evidence" value="ECO:0007669"/>
    <property type="project" value="TreeGrafter"/>
</dbReference>
<dbReference type="FunFam" id="3.90.980.10:FF:000001">
    <property type="entry name" value="DNA primase"/>
    <property type="match status" value="1"/>
</dbReference>
<dbReference type="InterPro" id="IPR002694">
    <property type="entry name" value="Znf_CHC2"/>
</dbReference>
<keyword evidence="10 12" id="KW-0238">DNA-binding</keyword>
<dbReference type="Gene3D" id="3.90.980.10">
    <property type="entry name" value="DNA primase, catalytic core, N-terminal domain"/>
    <property type="match status" value="1"/>
</dbReference>
<keyword evidence="8 13" id="KW-0862">Zinc</keyword>
<sequence length="574" mass="65273">MRDADQIKEKIDIVEFIQEYVPLKKAGRNFKGLCPFHSEKSPSFYVAPDRQIWHCFGACDEGGDVISFYMKIENVTFPEALTELARRVGMTLTSSYEHDETWKQRSRLYEIHHLASEYYHYVLTKHAIGSAGRDYLTNRAISEKIIKTFMLGYAPSGWRNLLPFLMKKGYHEDEIETAGLIIRGKNGYYDRFRGRVMFTLKDHRGNIVGFSGRLLSKEAKEAKYINSPETPLYHKSKVLYGLDVTAKSISEADQAIICEGEFDVLTSFESGISNIVAIKGTALTQDQLKILKRYTNNLLLALDMDFAGDQAARRSIELAEELDFNIKVASLTSGKDLDEAIQKDIGKTKEEIENAPSVYDFLLTSAVKRYGGTDSVAKKQIAGEVISLYATIQNSIVRDFFVKKLAKTIEVSEEAVIEQLQKEQKKKQSLPASSNLSPRQSNHKSRQERLEEHLLSLVVQSNSLSDSLQKVDQTITIEELATPSIRRVLLLLKENKQIPSELAYTYNRAYLRDIQSIVSDATVFNKEINETLTEVKKGLLRMKLQKIATKLRTEEDEGSLNEDFKRVSEELKKL</sequence>
<evidence type="ECO:0000256" key="1">
    <source>
        <dbReference type="ARBA" id="ARBA00022478"/>
    </source>
</evidence>
<evidence type="ECO:0000256" key="15">
    <source>
        <dbReference type="SAM" id="MobiDB-lite"/>
    </source>
</evidence>
<name>A0A0G0V017_9BACT</name>
<comment type="subunit">
    <text evidence="12">Monomer. Interacts with DnaB.</text>
</comment>
<dbReference type="InterPro" id="IPR006171">
    <property type="entry name" value="TOPRIM_dom"/>
</dbReference>
<dbReference type="SMART" id="SM00400">
    <property type="entry name" value="ZnF_CHCC"/>
    <property type="match status" value="1"/>
</dbReference>
<keyword evidence="11 12" id="KW-0804">Transcription</keyword>
<comment type="catalytic activity">
    <reaction evidence="12">
        <text>ssDNA + n NTP = ssDNA/pppN(pN)n-1 hybrid + (n-1) diphosphate.</text>
        <dbReference type="EC" id="2.7.7.101"/>
    </reaction>
</comment>
<dbReference type="PATRIC" id="fig|1618474.3.peg.425"/>
<comment type="similarity">
    <text evidence="12 13">Belongs to the DnaG primase family.</text>
</comment>
<dbReference type="NCBIfam" id="TIGR01391">
    <property type="entry name" value="dnaG"/>
    <property type="match status" value="1"/>
</dbReference>
<protein>
    <recommendedName>
        <fullName evidence="12 13">DNA primase</fullName>
        <ecNumber evidence="12">2.7.7.101</ecNumber>
    </recommendedName>
</protein>
<dbReference type="GO" id="GO:1990077">
    <property type="term" value="C:primosome complex"/>
    <property type="evidence" value="ECO:0007669"/>
    <property type="project" value="UniProtKB-KW"/>
</dbReference>
<dbReference type="InterPro" id="IPR013264">
    <property type="entry name" value="DNAG_N"/>
</dbReference>